<dbReference type="EMBL" id="JALAZD010000004">
    <property type="protein sequence ID" value="MCI0129343.1"/>
    <property type="molecule type" value="Genomic_DNA"/>
</dbReference>
<evidence type="ECO:0000256" key="5">
    <source>
        <dbReference type="ARBA" id="ARBA00023136"/>
    </source>
</evidence>
<dbReference type="AlphaFoldDB" id="A0AA41UD68"/>
<feature type="transmembrane region" description="Helical" evidence="6">
    <location>
        <begin position="20"/>
        <end position="36"/>
    </location>
</feature>
<feature type="transmembrane region" description="Helical" evidence="6">
    <location>
        <begin position="312"/>
        <end position="332"/>
    </location>
</feature>
<dbReference type="PANTHER" id="PTHR30482:SF10">
    <property type="entry name" value="HIGH-AFFINITY BRANCHED-CHAIN AMINO ACID TRANSPORT PROTEIN BRAE"/>
    <property type="match status" value="1"/>
</dbReference>
<keyword evidence="5 6" id="KW-0472">Membrane</keyword>
<dbReference type="PANTHER" id="PTHR30482">
    <property type="entry name" value="HIGH-AFFINITY BRANCHED-CHAIN AMINO ACID TRANSPORT SYSTEM PERMEASE"/>
    <property type="match status" value="1"/>
</dbReference>
<evidence type="ECO:0000256" key="4">
    <source>
        <dbReference type="ARBA" id="ARBA00022989"/>
    </source>
</evidence>
<accession>A0AA41UD68</accession>
<evidence type="ECO:0000256" key="1">
    <source>
        <dbReference type="ARBA" id="ARBA00004651"/>
    </source>
</evidence>
<gene>
    <name evidence="7" type="ORF">ML536_21115</name>
</gene>
<keyword evidence="3 6" id="KW-0812">Transmembrane</keyword>
<sequence>MSTASESRWFDLDNPVKRGVILFAGIFILIFVVGLIQGGANAGLLLSQALAYALIALGLNIQWGYGGLFNFAIMGLMMVGGTAVMLVSVPVNQSFWAGEGPMLLGRAFLAFLVGLLLVLAARRVDRIGIRGGWRVAVIALAWFAGYVIYRSQIDPAAAYIEANNGFVGGLGLNPILGWLLGGVVAAVIAYIIGRICLGLRTDYLAIATIGISEILRALVKNMDWLTRGTQTVSPIPWPVPLPQDYQADGVPIVESFIYARFGFFALLLVIFAAIFWLVQRAYGGPWGRMMRAIRDNHVAAGSMGKNVTGRQLELFVLGSILIGMGGAILVTFNQIFDPSSYQPINHTFVVWVMVIVGGAGNNWGALLGAMLIYIVWIISDPLAQVIFVNISNWSQSMGWGAIPEIDSRALQMRVFILGVIITIALRYAPKGLLPEVMRRES</sequence>
<keyword evidence="4 6" id="KW-1133">Transmembrane helix</keyword>
<evidence type="ECO:0000313" key="8">
    <source>
        <dbReference type="Proteomes" id="UP001156140"/>
    </source>
</evidence>
<dbReference type="InterPro" id="IPR001851">
    <property type="entry name" value="ABC_transp_permease"/>
</dbReference>
<keyword evidence="2" id="KW-1003">Cell membrane</keyword>
<dbReference type="RefSeq" id="WP_281737252.1">
    <property type="nucleotide sequence ID" value="NZ_JAKETQ010000004.1"/>
</dbReference>
<proteinExistence type="predicted"/>
<dbReference type="Pfam" id="PF02653">
    <property type="entry name" value="BPD_transp_2"/>
    <property type="match status" value="2"/>
</dbReference>
<dbReference type="CDD" id="cd06581">
    <property type="entry name" value="TM_PBP1_LivM_like"/>
    <property type="match status" value="1"/>
</dbReference>
<feature type="transmembrane region" description="Helical" evidence="6">
    <location>
        <begin position="257"/>
        <end position="278"/>
    </location>
</feature>
<keyword evidence="8" id="KW-1185">Reference proteome</keyword>
<evidence type="ECO:0000256" key="6">
    <source>
        <dbReference type="SAM" id="Phobius"/>
    </source>
</evidence>
<protein>
    <submittedName>
        <fullName evidence="7">Branched-chain amino acid ABC transporter permease</fullName>
    </submittedName>
</protein>
<feature type="transmembrane region" description="Helical" evidence="6">
    <location>
        <begin position="133"/>
        <end position="149"/>
    </location>
</feature>
<comment type="subcellular location">
    <subcellularLocation>
        <location evidence="1">Cell membrane</location>
        <topology evidence="1">Multi-pass membrane protein</topology>
    </subcellularLocation>
</comment>
<dbReference type="GO" id="GO:0005886">
    <property type="term" value="C:plasma membrane"/>
    <property type="evidence" value="ECO:0007669"/>
    <property type="project" value="UniProtKB-SubCell"/>
</dbReference>
<feature type="transmembrane region" description="Helical" evidence="6">
    <location>
        <begin position="410"/>
        <end position="429"/>
    </location>
</feature>
<feature type="transmembrane region" description="Helical" evidence="6">
    <location>
        <begin position="68"/>
        <end position="91"/>
    </location>
</feature>
<dbReference type="GO" id="GO:0015658">
    <property type="term" value="F:branched-chain amino acid transmembrane transporter activity"/>
    <property type="evidence" value="ECO:0007669"/>
    <property type="project" value="InterPro"/>
</dbReference>
<feature type="transmembrane region" description="Helical" evidence="6">
    <location>
        <begin position="344"/>
        <end position="363"/>
    </location>
</feature>
<evidence type="ECO:0000256" key="3">
    <source>
        <dbReference type="ARBA" id="ARBA00022692"/>
    </source>
</evidence>
<evidence type="ECO:0000256" key="2">
    <source>
        <dbReference type="ARBA" id="ARBA00022475"/>
    </source>
</evidence>
<name>A0AA41UD68_9HYPH</name>
<feature type="transmembrane region" description="Helical" evidence="6">
    <location>
        <begin position="42"/>
        <end position="61"/>
    </location>
</feature>
<organism evidence="7 8">
    <name type="scientific">Paradevosia shaoguanensis</name>
    <dbReference type="NCBI Taxonomy" id="1335043"/>
    <lineage>
        <taxon>Bacteria</taxon>
        <taxon>Pseudomonadati</taxon>
        <taxon>Pseudomonadota</taxon>
        <taxon>Alphaproteobacteria</taxon>
        <taxon>Hyphomicrobiales</taxon>
        <taxon>Devosiaceae</taxon>
        <taxon>Paradevosia</taxon>
    </lineage>
</organism>
<feature type="transmembrane region" description="Helical" evidence="6">
    <location>
        <begin position="103"/>
        <end position="121"/>
    </location>
</feature>
<feature type="transmembrane region" description="Helical" evidence="6">
    <location>
        <begin position="175"/>
        <end position="196"/>
    </location>
</feature>
<comment type="caution">
    <text evidence="7">The sequence shown here is derived from an EMBL/GenBank/DDBJ whole genome shotgun (WGS) entry which is preliminary data.</text>
</comment>
<dbReference type="Proteomes" id="UP001156140">
    <property type="component" value="Unassembled WGS sequence"/>
</dbReference>
<reference evidence="7" key="1">
    <citation type="submission" date="2022-03" db="EMBL/GenBank/DDBJ databases">
        <title>The complete genome sequence of a Methyloterrigena soli.</title>
        <authorList>
            <person name="Zi Z."/>
        </authorList>
    </citation>
    <scope>NUCLEOTIDE SEQUENCE</scope>
    <source>
        <strain evidence="7">M48</strain>
    </source>
</reference>
<dbReference type="InterPro" id="IPR043428">
    <property type="entry name" value="LivM-like"/>
</dbReference>
<evidence type="ECO:0000313" key="7">
    <source>
        <dbReference type="EMBL" id="MCI0129343.1"/>
    </source>
</evidence>